<dbReference type="NCBIfam" id="NF004016">
    <property type="entry name" value="PRK05478.1"/>
    <property type="match status" value="1"/>
</dbReference>
<dbReference type="NCBIfam" id="TIGR00170">
    <property type="entry name" value="leuC"/>
    <property type="match status" value="1"/>
</dbReference>
<evidence type="ECO:0000256" key="12">
    <source>
        <dbReference type="ARBA" id="ARBA00023304"/>
    </source>
</evidence>
<evidence type="ECO:0000259" key="14">
    <source>
        <dbReference type="Pfam" id="PF00330"/>
    </source>
</evidence>
<evidence type="ECO:0000256" key="2">
    <source>
        <dbReference type="ARBA" id="ARBA00002695"/>
    </source>
</evidence>
<dbReference type="Gene3D" id="3.30.499.10">
    <property type="entry name" value="Aconitase, domain 3"/>
    <property type="match status" value="2"/>
</dbReference>
<evidence type="ECO:0000256" key="7">
    <source>
        <dbReference type="ARBA" id="ARBA00022605"/>
    </source>
</evidence>
<evidence type="ECO:0000256" key="9">
    <source>
        <dbReference type="ARBA" id="ARBA00023004"/>
    </source>
</evidence>
<reference evidence="15 16" key="1">
    <citation type="submission" date="2018-11" db="EMBL/GenBank/DDBJ databases">
        <authorList>
            <person name="Criscuolo A."/>
        </authorList>
    </citation>
    <scope>NUCLEOTIDE SEQUENCE [LARGE SCALE GENOMIC DNA]</scope>
    <source>
        <strain evidence="15">ACIP111625</strain>
    </source>
</reference>
<dbReference type="PANTHER" id="PTHR43822:SF9">
    <property type="entry name" value="3-ISOPROPYLMALATE DEHYDRATASE"/>
    <property type="match status" value="1"/>
</dbReference>
<keyword evidence="10 13" id="KW-0411">Iron-sulfur</keyword>
<evidence type="ECO:0000256" key="1">
    <source>
        <dbReference type="ARBA" id="ARBA00000491"/>
    </source>
</evidence>
<keyword evidence="12 13" id="KW-0100">Branched-chain amino acid biosynthesis</keyword>
<dbReference type="FunFam" id="3.30.499.10:FF:000006">
    <property type="entry name" value="3-isopropylmalate dehydratase large subunit"/>
    <property type="match status" value="1"/>
</dbReference>
<comment type="similarity">
    <text evidence="13">Belongs to the aconitase/IPM isomerase family. LeuC type 1 subfamily.</text>
</comment>
<dbReference type="EC" id="4.2.1.33" evidence="13"/>
<keyword evidence="7 13" id="KW-0028">Amino-acid biosynthesis</keyword>
<accession>A0A3P5WVJ6</accession>
<feature type="binding site" evidence="13">
    <location>
        <position position="349"/>
    </location>
    <ligand>
        <name>[4Fe-4S] cluster</name>
        <dbReference type="ChEBI" id="CHEBI:49883"/>
    </ligand>
</feature>
<feature type="binding site" evidence="13">
    <location>
        <position position="412"/>
    </location>
    <ligand>
        <name>[4Fe-4S] cluster</name>
        <dbReference type="ChEBI" id="CHEBI:49883"/>
    </ligand>
</feature>
<keyword evidence="11 13" id="KW-0456">Lyase</keyword>
<feature type="binding site" evidence="13">
    <location>
        <position position="409"/>
    </location>
    <ligand>
        <name>[4Fe-4S] cluster</name>
        <dbReference type="ChEBI" id="CHEBI:49883"/>
    </ligand>
</feature>
<evidence type="ECO:0000256" key="5">
    <source>
        <dbReference type="ARBA" id="ARBA00022430"/>
    </source>
</evidence>
<dbReference type="GO" id="GO:0051539">
    <property type="term" value="F:4 iron, 4 sulfur cluster binding"/>
    <property type="evidence" value="ECO:0007669"/>
    <property type="project" value="UniProtKB-KW"/>
</dbReference>
<sequence>MTAPRTLYDKIWDDHVVHTSEDGTCLLYIDRHLVHEVTSPQAFEGLRMTGRKVRAPEKTIAVPDHNVPTTAGRETHIDNEESRIQVEALDKNAREFGVVYYPVTDIRQGIVHIVGPEQGWTLPGMTVVCGDSHTATHGAFGSLAHGIGTSEVEHVLATQTLIQKKSKNMKVEITGKLRPGVTAKDITLAVIGKTGTAGGTGYVIEYCGEAIRDLSMEGRMTVCNMAIEGGARAGLIAPDEKTFQYVMGRPHAPKGAKWEAALAYWKTLFTDEGAHFDKVVTIKGEDIAPVVTWGTSPEDVLPITATVPAAEDFEGGKVQAAQRSLDYMGLTPGMKLTDIRVDAVFIGSCTNGRIEDLRAAAAILKGRKLAPGVRGMVVPGSGLVRLQAEEEGLAQIFQDAGFEWRLAGCSMCLGMNPDQLAPGERCAATSNRNFEGRMGRGGRTHLMSPVMAAAAAITGHLTDVREIMAEAV</sequence>
<dbReference type="HAMAP" id="MF_01026">
    <property type="entry name" value="LeuC_type1"/>
    <property type="match status" value="1"/>
</dbReference>
<dbReference type="InterPro" id="IPR036008">
    <property type="entry name" value="Aconitase_4Fe-4S_dom"/>
</dbReference>
<evidence type="ECO:0000256" key="6">
    <source>
        <dbReference type="ARBA" id="ARBA00022485"/>
    </source>
</evidence>
<keyword evidence="9 13" id="KW-0408">Iron</keyword>
<evidence type="ECO:0000313" key="15">
    <source>
        <dbReference type="EMBL" id="VDC23191.1"/>
    </source>
</evidence>
<keyword evidence="6 13" id="KW-0004">4Fe-4S</keyword>
<gene>
    <name evidence="13 15" type="primary">leuC</name>
    <name evidence="15" type="ORF">XINFAN_00915</name>
</gene>
<dbReference type="NCBIfam" id="NF009116">
    <property type="entry name" value="PRK12466.1"/>
    <property type="match status" value="1"/>
</dbReference>
<dbReference type="GO" id="GO:0003861">
    <property type="term" value="F:3-isopropylmalate dehydratase activity"/>
    <property type="evidence" value="ECO:0007669"/>
    <property type="project" value="UniProtKB-UniRule"/>
</dbReference>
<dbReference type="InterPro" id="IPR050067">
    <property type="entry name" value="IPM_dehydratase_rel_enz"/>
</dbReference>
<keyword evidence="16" id="KW-1185">Reference proteome</keyword>
<comment type="catalytic activity">
    <reaction evidence="1 13">
        <text>(2R,3S)-3-isopropylmalate = (2S)-2-isopropylmalate</text>
        <dbReference type="Rhea" id="RHEA:32287"/>
        <dbReference type="ChEBI" id="CHEBI:1178"/>
        <dbReference type="ChEBI" id="CHEBI:35121"/>
        <dbReference type="EC" id="4.2.1.33"/>
    </reaction>
</comment>
<name>A0A3P5WVJ6_9RHOB</name>
<dbReference type="InterPro" id="IPR018136">
    <property type="entry name" value="Aconitase_4Fe-4S_BS"/>
</dbReference>
<keyword evidence="8 13" id="KW-0479">Metal-binding</keyword>
<dbReference type="Pfam" id="PF00330">
    <property type="entry name" value="Aconitase"/>
    <property type="match status" value="1"/>
</dbReference>
<dbReference type="EMBL" id="UXAW01000048">
    <property type="protein sequence ID" value="VDC23191.1"/>
    <property type="molecule type" value="Genomic_DNA"/>
</dbReference>
<dbReference type="InterPro" id="IPR015931">
    <property type="entry name" value="Acnase/IPM_dHydase_lsu_aba_1/3"/>
</dbReference>
<protein>
    <recommendedName>
        <fullName evidence="13">3-isopropylmalate dehydratase large subunit</fullName>
        <ecNumber evidence="13">4.2.1.33</ecNumber>
    </recommendedName>
    <alternativeName>
        <fullName evidence="13">Alpha-IPM isomerase</fullName>
        <shortName evidence="13">IPMI</shortName>
    </alternativeName>
    <alternativeName>
        <fullName evidence="13">Isopropylmalate isomerase</fullName>
    </alternativeName>
</protein>
<dbReference type="GO" id="GO:0009098">
    <property type="term" value="P:L-leucine biosynthetic process"/>
    <property type="evidence" value="ECO:0007669"/>
    <property type="project" value="UniProtKB-UniRule"/>
</dbReference>
<dbReference type="UniPathway" id="UPA00048">
    <property type="reaction ID" value="UER00071"/>
</dbReference>
<comment type="subunit">
    <text evidence="4 13">Heterodimer of LeuC and LeuD.</text>
</comment>
<dbReference type="SUPFAM" id="SSF53732">
    <property type="entry name" value="Aconitase iron-sulfur domain"/>
    <property type="match status" value="1"/>
</dbReference>
<evidence type="ECO:0000313" key="16">
    <source>
        <dbReference type="Proteomes" id="UP000277498"/>
    </source>
</evidence>
<evidence type="ECO:0000256" key="10">
    <source>
        <dbReference type="ARBA" id="ARBA00023014"/>
    </source>
</evidence>
<evidence type="ECO:0000256" key="13">
    <source>
        <dbReference type="HAMAP-Rule" id="MF_01026"/>
    </source>
</evidence>
<comment type="pathway">
    <text evidence="3 13">Amino-acid biosynthesis; L-leucine biosynthesis; L-leucine from 3-methyl-2-oxobutanoate: step 2/4.</text>
</comment>
<dbReference type="AlphaFoldDB" id="A0A3P5WVJ6"/>
<dbReference type="CDD" id="cd01583">
    <property type="entry name" value="IPMI"/>
    <property type="match status" value="1"/>
</dbReference>
<dbReference type="PROSITE" id="PS00450">
    <property type="entry name" value="ACONITASE_1"/>
    <property type="match status" value="1"/>
</dbReference>
<dbReference type="GO" id="GO:0046872">
    <property type="term" value="F:metal ion binding"/>
    <property type="evidence" value="ECO:0007669"/>
    <property type="project" value="UniProtKB-KW"/>
</dbReference>
<comment type="function">
    <text evidence="2 13">Catalyzes the isomerization between 2-isopropylmalate and 3-isopropylmalate, via the formation of 2-isopropylmaleate.</text>
</comment>
<dbReference type="RefSeq" id="WP_124085344.1">
    <property type="nucleotide sequence ID" value="NZ_UXAW01000048.1"/>
</dbReference>
<dbReference type="InterPro" id="IPR004430">
    <property type="entry name" value="3-IsopropMal_deHydase_lsu"/>
</dbReference>
<dbReference type="Proteomes" id="UP000277498">
    <property type="component" value="Unassembled WGS sequence"/>
</dbReference>
<keyword evidence="5 13" id="KW-0432">Leucine biosynthesis</keyword>
<dbReference type="OrthoDB" id="9802769at2"/>
<comment type="cofactor">
    <cofactor evidence="13">
        <name>[4Fe-4S] cluster</name>
        <dbReference type="ChEBI" id="CHEBI:49883"/>
    </cofactor>
    <text evidence="13">Binds 1 [4Fe-4S] cluster per subunit.</text>
</comment>
<dbReference type="InterPro" id="IPR001030">
    <property type="entry name" value="Acoase/IPM_deHydtase_lsu_aba"/>
</dbReference>
<organism evidence="15 16">
    <name type="scientific">Pseudogemmobacter humi</name>
    <dbReference type="NCBI Taxonomy" id="2483812"/>
    <lineage>
        <taxon>Bacteria</taxon>
        <taxon>Pseudomonadati</taxon>
        <taxon>Pseudomonadota</taxon>
        <taxon>Alphaproteobacteria</taxon>
        <taxon>Rhodobacterales</taxon>
        <taxon>Paracoccaceae</taxon>
        <taxon>Pseudogemmobacter</taxon>
    </lineage>
</organism>
<dbReference type="PANTHER" id="PTHR43822">
    <property type="entry name" value="HOMOACONITASE, MITOCHONDRIAL-RELATED"/>
    <property type="match status" value="1"/>
</dbReference>
<dbReference type="PRINTS" id="PR00415">
    <property type="entry name" value="ACONITASE"/>
</dbReference>
<dbReference type="PROSITE" id="PS01244">
    <property type="entry name" value="ACONITASE_2"/>
    <property type="match status" value="1"/>
</dbReference>
<evidence type="ECO:0000256" key="4">
    <source>
        <dbReference type="ARBA" id="ARBA00011271"/>
    </source>
</evidence>
<feature type="domain" description="Aconitase/3-isopropylmalate dehydratase large subunit alpha/beta/alpha" evidence="14">
    <location>
        <begin position="9"/>
        <end position="459"/>
    </location>
</feature>
<dbReference type="InterPro" id="IPR033941">
    <property type="entry name" value="IPMI_cat"/>
</dbReference>
<evidence type="ECO:0000256" key="3">
    <source>
        <dbReference type="ARBA" id="ARBA00004729"/>
    </source>
</evidence>
<evidence type="ECO:0000256" key="11">
    <source>
        <dbReference type="ARBA" id="ARBA00023239"/>
    </source>
</evidence>
<dbReference type="FunFam" id="3.30.499.10:FF:000007">
    <property type="entry name" value="3-isopropylmalate dehydratase large subunit"/>
    <property type="match status" value="1"/>
</dbReference>
<proteinExistence type="inferred from homology"/>
<evidence type="ECO:0000256" key="8">
    <source>
        <dbReference type="ARBA" id="ARBA00022723"/>
    </source>
</evidence>